<reference evidence="2 3" key="1">
    <citation type="journal article" date="2019" name="Sci. Rep.">
        <title>A multi-omics analysis of the grapevine pathogen Lasiodiplodia theobromae reveals that temperature affects the expression of virulence- and pathogenicity-related genes.</title>
        <authorList>
            <person name="Felix C."/>
            <person name="Meneses R."/>
            <person name="Goncalves M.F.M."/>
            <person name="Tilleman L."/>
            <person name="Duarte A.S."/>
            <person name="Jorrin-Novo J.V."/>
            <person name="Van de Peer Y."/>
            <person name="Deforce D."/>
            <person name="Van Nieuwerburgh F."/>
            <person name="Esteves A.C."/>
            <person name="Alves A."/>
        </authorList>
    </citation>
    <scope>NUCLEOTIDE SEQUENCE [LARGE SCALE GENOMIC DNA]</scope>
    <source>
        <strain evidence="2 3">LA-SOL3</strain>
    </source>
</reference>
<protein>
    <submittedName>
        <fullName evidence="2">Uncharacterized protein</fullName>
    </submittedName>
</protein>
<evidence type="ECO:0000313" key="2">
    <source>
        <dbReference type="EMBL" id="KAB2574305.1"/>
    </source>
</evidence>
<evidence type="ECO:0000256" key="1">
    <source>
        <dbReference type="SAM" id="MobiDB-lite"/>
    </source>
</evidence>
<feature type="region of interest" description="Disordered" evidence="1">
    <location>
        <begin position="1"/>
        <end position="31"/>
    </location>
</feature>
<dbReference type="Proteomes" id="UP000325902">
    <property type="component" value="Unassembled WGS sequence"/>
</dbReference>
<proteinExistence type="predicted"/>
<comment type="caution">
    <text evidence="2">The sequence shown here is derived from an EMBL/GenBank/DDBJ whole genome shotgun (WGS) entry which is preliminary data.</text>
</comment>
<organism evidence="2 3">
    <name type="scientific">Lasiodiplodia theobromae</name>
    <dbReference type="NCBI Taxonomy" id="45133"/>
    <lineage>
        <taxon>Eukaryota</taxon>
        <taxon>Fungi</taxon>
        <taxon>Dikarya</taxon>
        <taxon>Ascomycota</taxon>
        <taxon>Pezizomycotina</taxon>
        <taxon>Dothideomycetes</taxon>
        <taxon>Dothideomycetes incertae sedis</taxon>
        <taxon>Botryosphaeriales</taxon>
        <taxon>Botryosphaeriaceae</taxon>
        <taxon>Lasiodiplodia</taxon>
    </lineage>
</organism>
<accession>A0A5N5D9M7</accession>
<dbReference type="EMBL" id="VCHE01000045">
    <property type="protein sequence ID" value="KAB2574305.1"/>
    <property type="molecule type" value="Genomic_DNA"/>
</dbReference>
<dbReference type="AlphaFoldDB" id="A0A5N5D9M7"/>
<name>A0A5N5D9M7_9PEZI</name>
<sequence length="95" mass="9898">MPPYKLPSGLAASTGARTTSSTSTTGLIASPGGGAFPLLSAVQQPLQRHMHRPGDRDAQDHDGAQLLVSCLRLTCEREMLDVDASAEMVTAALPP</sequence>
<feature type="compositionally biased region" description="Low complexity" evidence="1">
    <location>
        <begin position="8"/>
        <end position="30"/>
    </location>
</feature>
<keyword evidence="3" id="KW-1185">Reference proteome</keyword>
<gene>
    <name evidence="2" type="ORF">DBV05_g7035</name>
</gene>
<evidence type="ECO:0000313" key="3">
    <source>
        <dbReference type="Proteomes" id="UP000325902"/>
    </source>
</evidence>